<sequence>MGVRPDGDDVSAGPLKSKRKRNEDYTETQAKWLVKGVASRWKAWHAKGTRSSSKQEKQKWTVDLSEALIKVESCGAAAGNSSVPNASQQSHNRSEELRAQLAVWRKDQAQKKLNVKADRQAQEAHSQRPPATAVKANAKALVSSRPSNSQHLEQQSSRGPRRPPLNQDRTQQRAARRGPTAAATSQPGRLHLLRAQALQLRHLNCRIEAAMAAAHKEAPQQLAKAAMAVAEAEAEAIHSQARQRMNDQDKEATAALDLLVPALQSWHTSKRQQDAHLQMASRALEASLLHVPLVGGATAGPDPQRPDEAGLRAALEGLGAELQVCQPSLALLSSCCPHRESQQPVYMLHSTPEEVSQPRCGGIAAAAALAEDLANGFQAPLSQRRSSFRRQRSSRSVTRAFAERPARACPSCQGTNRIVCQDCTGTGVLPRGGYHARNEVVLSRIQGSKWTALTSTLGWRHFHAIASRKDGRQSYVLLAATCDKSTQLWVNTKILKDRAAWANGWRQRSELQALEKASSGRPCKTCDSSGFLPCPRCAAISSSGLFHL</sequence>
<dbReference type="InterPro" id="IPR012663">
    <property type="entry name" value="CHP02450_Tryp"/>
</dbReference>
<feature type="region of interest" description="Disordered" evidence="1">
    <location>
        <begin position="76"/>
        <end position="96"/>
    </location>
</feature>
<feature type="compositionally biased region" description="Basic and acidic residues" evidence="1">
    <location>
        <begin position="112"/>
        <end position="126"/>
    </location>
</feature>
<proteinExistence type="predicted"/>
<feature type="region of interest" description="Disordered" evidence="1">
    <location>
        <begin position="1"/>
        <end position="29"/>
    </location>
</feature>
<name>A0AAW1T254_9CHLO</name>
<feature type="compositionally biased region" description="Polar residues" evidence="1">
    <location>
        <begin position="79"/>
        <end position="91"/>
    </location>
</feature>
<comment type="caution">
    <text evidence="2">The sequence shown here is derived from an EMBL/GenBank/DDBJ whole genome shotgun (WGS) entry which is preliminary data.</text>
</comment>
<dbReference type="AlphaFoldDB" id="A0AAW1T254"/>
<organism evidence="2 3">
    <name type="scientific">Apatococcus fuscideae</name>
    <dbReference type="NCBI Taxonomy" id="2026836"/>
    <lineage>
        <taxon>Eukaryota</taxon>
        <taxon>Viridiplantae</taxon>
        <taxon>Chlorophyta</taxon>
        <taxon>core chlorophytes</taxon>
        <taxon>Trebouxiophyceae</taxon>
        <taxon>Chlorellales</taxon>
        <taxon>Chlorellaceae</taxon>
        <taxon>Apatococcus</taxon>
    </lineage>
</organism>
<feature type="compositionally biased region" description="Polar residues" evidence="1">
    <location>
        <begin position="144"/>
        <end position="158"/>
    </location>
</feature>
<evidence type="ECO:0000313" key="3">
    <source>
        <dbReference type="Proteomes" id="UP001485043"/>
    </source>
</evidence>
<protein>
    <submittedName>
        <fullName evidence="2">Uncharacterized protein</fullName>
    </submittedName>
</protein>
<keyword evidence="3" id="KW-1185">Reference proteome</keyword>
<dbReference type="Pfam" id="PF09493">
    <property type="entry name" value="DUF2389"/>
    <property type="match status" value="1"/>
</dbReference>
<evidence type="ECO:0000256" key="1">
    <source>
        <dbReference type="SAM" id="MobiDB-lite"/>
    </source>
</evidence>
<reference evidence="2 3" key="1">
    <citation type="journal article" date="2024" name="Nat. Commun.">
        <title>Phylogenomics reveals the evolutionary origins of lichenization in chlorophyte algae.</title>
        <authorList>
            <person name="Puginier C."/>
            <person name="Libourel C."/>
            <person name="Otte J."/>
            <person name="Skaloud P."/>
            <person name="Haon M."/>
            <person name="Grisel S."/>
            <person name="Petersen M."/>
            <person name="Berrin J.G."/>
            <person name="Delaux P.M."/>
            <person name="Dal Grande F."/>
            <person name="Keller J."/>
        </authorList>
    </citation>
    <scope>NUCLEOTIDE SEQUENCE [LARGE SCALE GENOMIC DNA]</scope>
    <source>
        <strain evidence="2 3">SAG 2523</strain>
    </source>
</reference>
<dbReference type="EMBL" id="JALJOV010000525">
    <property type="protein sequence ID" value="KAK9863032.1"/>
    <property type="molecule type" value="Genomic_DNA"/>
</dbReference>
<feature type="region of interest" description="Disordered" evidence="1">
    <location>
        <begin position="112"/>
        <end position="188"/>
    </location>
</feature>
<dbReference type="NCBIfam" id="TIGR02450">
    <property type="entry name" value="TIGR02450 family Trp-rich protein"/>
    <property type="match status" value="1"/>
</dbReference>
<accession>A0AAW1T254</accession>
<gene>
    <name evidence="2" type="ORF">WJX84_004034</name>
</gene>
<evidence type="ECO:0000313" key="2">
    <source>
        <dbReference type="EMBL" id="KAK9863032.1"/>
    </source>
</evidence>
<dbReference type="Proteomes" id="UP001485043">
    <property type="component" value="Unassembled WGS sequence"/>
</dbReference>